<keyword evidence="2" id="KW-1185">Reference proteome</keyword>
<sequence length="39" mass="4529">MIYSLFQDQLHAYAQQQLHARSPIVALLDSYSSSRYKKA</sequence>
<reference evidence="1 2" key="2">
    <citation type="journal article" date="2011" name="Mol. Biol. Evol.">
        <title>Unity in variety--the pan-genome of the Chlamydiae.</title>
        <authorList>
            <person name="Collingro A."/>
            <person name="Tischler P."/>
            <person name="Weinmaier T."/>
            <person name="Penz T."/>
            <person name="Heinz E."/>
            <person name="Brunham R.C."/>
            <person name="Read T.D."/>
            <person name="Bavoil P.M."/>
            <person name="Sachse K."/>
            <person name="Kahane S."/>
            <person name="Friedman M.G."/>
            <person name="Rattei T."/>
            <person name="Myers G.S."/>
            <person name="Horn M."/>
        </authorList>
    </citation>
    <scope>NUCLEOTIDE SEQUENCE [LARGE SCALE GENOMIC DNA]</scope>
    <source>
        <strain evidence="2">ATCC VR-1471 / Z</strain>
    </source>
</reference>
<dbReference type="STRING" id="331113.SNE_A20770"/>
<dbReference type="KEGG" id="sng:SNE_A20770"/>
<protein>
    <submittedName>
        <fullName evidence="1">Uncharacterized protein</fullName>
    </submittedName>
</protein>
<gene>
    <name evidence="1" type="ordered locus">SNE_A20770</name>
</gene>
<evidence type="ECO:0000313" key="2">
    <source>
        <dbReference type="Proteomes" id="UP000000496"/>
    </source>
</evidence>
<name>F8L3T3_SIMNZ</name>
<dbReference type="Proteomes" id="UP000000496">
    <property type="component" value="Chromosome gsn.131"/>
</dbReference>
<reference key="1">
    <citation type="journal article" date="2011" name="Mol. Biol. Evol.">
        <title>Unity in variety -- the pan-genome of the Chlamydiae.</title>
        <authorList>
            <person name="Collingro A."/>
            <person name="Tischler P."/>
            <person name="Weinmaier T."/>
            <person name="Penz T."/>
            <person name="Heinz E."/>
            <person name="Brunham R.C."/>
            <person name="Read T.D."/>
            <person name="Bavoil P.M."/>
            <person name="Sachse K."/>
            <person name="Kahane S."/>
            <person name="Friedman M.G."/>
            <person name="Rattei T."/>
            <person name="Myers G.S.A."/>
            <person name="Horn M."/>
        </authorList>
    </citation>
    <scope>NUCLEOTIDE SEQUENCE</scope>
    <source>
        <strain>Z</strain>
    </source>
</reference>
<accession>F8L3T3</accession>
<dbReference type="AlphaFoldDB" id="F8L3T3"/>
<proteinExistence type="predicted"/>
<organism evidence="1 2">
    <name type="scientific">Simkania negevensis (strain ATCC VR-1471 / DSM 27360 / Z)</name>
    <dbReference type="NCBI Taxonomy" id="331113"/>
    <lineage>
        <taxon>Bacteria</taxon>
        <taxon>Pseudomonadati</taxon>
        <taxon>Chlamydiota</taxon>
        <taxon>Chlamydiia</taxon>
        <taxon>Parachlamydiales</taxon>
        <taxon>Simkaniaceae</taxon>
        <taxon>Simkania</taxon>
    </lineage>
</organism>
<dbReference type="EMBL" id="FR872582">
    <property type="protein sequence ID" value="CCB89954.1"/>
    <property type="molecule type" value="Genomic_DNA"/>
</dbReference>
<dbReference type="HOGENOM" id="CLU_3317024_0_0_0"/>
<evidence type="ECO:0000313" key="1">
    <source>
        <dbReference type="EMBL" id="CCB89954.1"/>
    </source>
</evidence>